<name>A0A433HPK6_9BACI</name>
<sequence>MGGEKSVGKQIRLIAVILLSAVLVSGCNGSPEEQIHSILEETVQQEKGFEDQQTPIAKSETKEKQLYDQIIKLGMKEFDQIVKLSDDALKNIQNREKLIEKEHKSIQKSEEEFNKIDTEMKDIDDKKVQQQAEDLKKTMESRYAAHDRLYKSYKESLSLDKQLYELFKNEDLKMEELQAQIDKINTSYQKVLLANEQFNKETELYNQEKKAFYKSADIKIANNETDNK</sequence>
<reference evidence="2 3" key="1">
    <citation type="submission" date="2018-12" db="EMBL/GenBank/DDBJ databases">
        <title>Bacillus chawlae sp. nov., Bacillus glennii sp. nov., and Bacillus saganii sp. nov. Isolated from the Vehicle Assembly Building at Kennedy Space Center where the Viking Spacecraft were Assembled.</title>
        <authorList>
            <person name="Seuylemezian A."/>
            <person name="Vaishampayan P."/>
        </authorList>
    </citation>
    <scope>NUCLEOTIDE SEQUENCE [LARGE SCALE GENOMIC DNA]</scope>
    <source>
        <strain evidence="2 3">L5</strain>
    </source>
</reference>
<organism evidence="2 3">
    <name type="scientific">Peribacillus cavernae</name>
    <dbReference type="NCBI Taxonomy" id="1674310"/>
    <lineage>
        <taxon>Bacteria</taxon>
        <taxon>Bacillati</taxon>
        <taxon>Bacillota</taxon>
        <taxon>Bacilli</taxon>
        <taxon>Bacillales</taxon>
        <taxon>Bacillaceae</taxon>
        <taxon>Peribacillus</taxon>
    </lineage>
</organism>
<comment type="caution">
    <text evidence="2">The sequence shown here is derived from an EMBL/GenBank/DDBJ whole genome shotgun (WGS) entry which is preliminary data.</text>
</comment>
<accession>A0A433HPK6</accession>
<dbReference type="InterPro" id="IPR019454">
    <property type="entry name" value="Lipoprot_YkyA-like"/>
</dbReference>
<keyword evidence="3" id="KW-1185">Reference proteome</keyword>
<dbReference type="PROSITE" id="PS51257">
    <property type="entry name" value="PROKAR_LIPOPROTEIN"/>
    <property type="match status" value="1"/>
</dbReference>
<feature type="coiled-coil region" evidence="1">
    <location>
        <begin position="92"/>
        <end position="126"/>
    </location>
</feature>
<evidence type="ECO:0000256" key="1">
    <source>
        <dbReference type="SAM" id="Coils"/>
    </source>
</evidence>
<dbReference type="SUPFAM" id="SSF140423">
    <property type="entry name" value="MW0975(SA0943)-like"/>
    <property type="match status" value="1"/>
</dbReference>
<evidence type="ECO:0000313" key="2">
    <source>
        <dbReference type="EMBL" id="RUQ30280.1"/>
    </source>
</evidence>
<evidence type="ECO:0008006" key="4">
    <source>
        <dbReference type="Google" id="ProtNLM"/>
    </source>
</evidence>
<dbReference type="Pfam" id="PF10368">
    <property type="entry name" value="YkyA"/>
    <property type="match status" value="1"/>
</dbReference>
<dbReference type="OrthoDB" id="2576511at2"/>
<dbReference type="AlphaFoldDB" id="A0A433HPK6"/>
<keyword evidence="1" id="KW-0175">Coiled coil</keyword>
<proteinExistence type="predicted"/>
<feature type="coiled-coil region" evidence="1">
    <location>
        <begin position="167"/>
        <end position="194"/>
    </location>
</feature>
<evidence type="ECO:0000313" key="3">
    <source>
        <dbReference type="Proteomes" id="UP000267430"/>
    </source>
</evidence>
<dbReference type="Gene3D" id="1.20.120.570">
    <property type="entry name" value="YkyA-like"/>
    <property type="match status" value="1"/>
</dbReference>
<protein>
    <recommendedName>
        <fullName evidence="4">Cell-wall binding lipoprotein</fullName>
    </recommendedName>
</protein>
<dbReference type="EMBL" id="RYZZ01000007">
    <property type="protein sequence ID" value="RUQ30280.1"/>
    <property type="molecule type" value="Genomic_DNA"/>
</dbReference>
<gene>
    <name evidence="2" type="ORF">ELQ35_08045</name>
</gene>
<dbReference type="Proteomes" id="UP000267430">
    <property type="component" value="Unassembled WGS sequence"/>
</dbReference>
<dbReference type="InterPro" id="IPR036785">
    <property type="entry name" value="YkyA-like_sf"/>
</dbReference>